<dbReference type="AlphaFoldDB" id="A0A9P7GE42"/>
<dbReference type="EMBL" id="JABCKV010000006">
    <property type="protein sequence ID" value="KAG5647869.1"/>
    <property type="molecule type" value="Genomic_DNA"/>
</dbReference>
<keyword evidence="2" id="KW-0032">Aminotransferase</keyword>
<name>A0A9P7GE42_9AGAR</name>
<dbReference type="SUPFAM" id="SSF53383">
    <property type="entry name" value="PLP-dependent transferases"/>
    <property type="match status" value="1"/>
</dbReference>
<dbReference type="Gene3D" id="3.40.640.10">
    <property type="entry name" value="Type I PLP-dependent aspartate aminotransferase-like (Major domain)"/>
    <property type="match status" value="1"/>
</dbReference>
<proteinExistence type="predicted"/>
<keyword evidence="4" id="KW-0663">Pyridoxal phosphate</keyword>
<sequence length="174" mass="18515">MDAWGIDVVITASQKGLGAPPGLSILIASQRAIKTFQTRKTPVTSYFASWKNTEPSLEERFRLHKQVSQRIKALADQLGLAQVPQDSTHAANGMTALYLPEGIVASDVLPRMAAKGVTVAGGLGDIKDKYIRIGHMGTSVVDASRGDIDTIANSLVASLNEAKEAKKAVVEETS</sequence>
<dbReference type="Proteomes" id="UP000775547">
    <property type="component" value="Unassembled WGS sequence"/>
</dbReference>
<keyword evidence="3" id="KW-0808">Transferase</keyword>
<dbReference type="GO" id="GO:0008453">
    <property type="term" value="F:alanine-glyoxylate transaminase activity"/>
    <property type="evidence" value="ECO:0007669"/>
    <property type="project" value="TreeGrafter"/>
</dbReference>
<dbReference type="GO" id="GO:0004760">
    <property type="term" value="F:L-serine-pyruvate transaminase activity"/>
    <property type="evidence" value="ECO:0007669"/>
    <property type="project" value="TreeGrafter"/>
</dbReference>
<dbReference type="InterPro" id="IPR020578">
    <property type="entry name" value="Aminotrans_V_PyrdxlP_BS"/>
</dbReference>
<dbReference type="GO" id="GO:0019265">
    <property type="term" value="P:glycine biosynthetic process, by transamination of glyoxylate"/>
    <property type="evidence" value="ECO:0007669"/>
    <property type="project" value="TreeGrafter"/>
</dbReference>
<evidence type="ECO:0000256" key="1">
    <source>
        <dbReference type="ARBA" id="ARBA00001933"/>
    </source>
</evidence>
<reference evidence="5" key="2">
    <citation type="submission" date="2021-10" db="EMBL/GenBank/DDBJ databases">
        <title>Phylogenomics reveals ancestral predisposition of the termite-cultivated fungus Termitomyces towards a domesticated lifestyle.</title>
        <authorList>
            <person name="Auxier B."/>
            <person name="Grum-Grzhimaylo A."/>
            <person name="Cardenas M.E."/>
            <person name="Lodge J.D."/>
            <person name="Laessoe T."/>
            <person name="Pedersen O."/>
            <person name="Smith M.E."/>
            <person name="Kuyper T.W."/>
            <person name="Franco-Molano E.A."/>
            <person name="Baroni T.J."/>
            <person name="Aanen D.K."/>
        </authorList>
    </citation>
    <scope>NUCLEOTIDE SEQUENCE</scope>
    <source>
        <strain evidence="5">AP01</strain>
        <tissue evidence="5">Mycelium</tissue>
    </source>
</reference>
<dbReference type="InterPro" id="IPR015421">
    <property type="entry name" value="PyrdxlP-dep_Trfase_major"/>
</dbReference>
<organism evidence="5 6">
    <name type="scientific">Asterophora parasitica</name>
    <dbReference type="NCBI Taxonomy" id="117018"/>
    <lineage>
        <taxon>Eukaryota</taxon>
        <taxon>Fungi</taxon>
        <taxon>Dikarya</taxon>
        <taxon>Basidiomycota</taxon>
        <taxon>Agaricomycotina</taxon>
        <taxon>Agaricomycetes</taxon>
        <taxon>Agaricomycetidae</taxon>
        <taxon>Agaricales</taxon>
        <taxon>Tricholomatineae</taxon>
        <taxon>Lyophyllaceae</taxon>
        <taxon>Asterophora</taxon>
    </lineage>
</organism>
<evidence type="ECO:0000313" key="5">
    <source>
        <dbReference type="EMBL" id="KAG5647869.1"/>
    </source>
</evidence>
<reference evidence="5" key="1">
    <citation type="submission" date="2020-07" db="EMBL/GenBank/DDBJ databases">
        <authorList>
            <person name="Nieuwenhuis M."/>
            <person name="Van De Peppel L.J.J."/>
        </authorList>
    </citation>
    <scope>NUCLEOTIDE SEQUENCE</scope>
    <source>
        <strain evidence="5">AP01</strain>
        <tissue evidence="5">Mycelium</tissue>
    </source>
</reference>
<keyword evidence="6" id="KW-1185">Reference proteome</keyword>
<protein>
    <submittedName>
        <fullName evidence="5">Uncharacterized protein</fullName>
    </submittedName>
</protein>
<dbReference type="PROSITE" id="PS00595">
    <property type="entry name" value="AA_TRANSFER_CLASS_5"/>
    <property type="match status" value="1"/>
</dbReference>
<dbReference type="GO" id="GO:0005777">
    <property type="term" value="C:peroxisome"/>
    <property type="evidence" value="ECO:0007669"/>
    <property type="project" value="TreeGrafter"/>
</dbReference>
<dbReference type="Gene3D" id="3.90.1150.10">
    <property type="entry name" value="Aspartate Aminotransferase, domain 1"/>
    <property type="match status" value="1"/>
</dbReference>
<gene>
    <name evidence="5" type="ORF">DXG03_007793</name>
</gene>
<dbReference type="InterPro" id="IPR015424">
    <property type="entry name" value="PyrdxlP-dep_Trfase"/>
</dbReference>
<dbReference type="PANTHER" id="PTHR21152">
    <property type="entry name" value="AMINOTRANSFERASE CLASS V"/>
    <property type="match status" value="1"/>
</dbReference>
<comment type="cofactor">
    <cofactor evidence="1">
        <name>pyridoxal 5'-phosphate</name>
        <dbReference type="ChEBI" id="CHEBI:597326"/>
    </cofactor>
</comment>
<evidence type="ECO:0000256" key="3">
    <source>
        <dbReference type="ARBA" id="ARBA00022679"/>
    </source>
</evidence>
<evidence type="ECO:0000256" key="2">
    <source>
        <dbReference type="ARBA" id="ARBA00022576"/>
    </source>
</evidence>
<comment type="caution">
    <text evidence="5">The sequence shown here is derived from an EMBL/GenBank/DDBJ whole genome shotgun (WGS) entry which is preliminary data.</text>
</comment>
<dbReference type="OrthoDB" id="7403325at2759"/>
<dbReference type="FunFam" id="3.90.1150.10:FF:000049">
    <property type="entry name" value="Alanine-glyoxylate aminotransferase 1"/>
    <property type="match status" value="1"/>
</dbReference>
<dbReference type="PANTHER" id="PTHR21152:SF24">
    <property type="entry name" value="ALANINE--GLYOXYLATE AMINOTRANSFERASE 1"/>
    <property type="match status" value="1"/>
</dbReference>
<evidence type="ECO:0000256" key="4">
    <source>
        <dbReference type="ARBA" id="ARBA00022898"/>
    </source>
</evidence>
<evidence type="ECO:0000313" key="6">
    <source>
        <dbReference type="Proteomes" id="UP000775547"/>
    </source>
</evidence>
<accession>A0A9P7GE42</accession>
<dbReference type="InterPro" id="IPR015422">
    <property type="entry name" value="PyrdxlP-dep_Trfase_small"/>
</dbReference>